<keyword evidence="11" id="KW-1185">Reference proteome</keyword>
<evidence type="ECO:0000313" key="11">
    <source>
        <dbReference type="Proteomes" id="UP000318453"/>
    </source>
</evidence>
<protein>
    <recommendedName>
        <fullName evidence="6">2-succinyl-5-enolpyruvyl-6-hydroxy-3-cyclohexene-1-carboxylate synthase</fullName>
        <shortName evidence="6">SEPHCHC synthase</shortName>
        <ecNumber evidence="6">2.2.1.9</ecNumber>
    </recommendedName>
</protein>
<dbReference type="GO" id="GO:0042372">
    <property type="term" value="P:phylloquinone biosynthetic process"/>
    <property type="evidence" value="ECO:0007669"/>
    <property type="project" value="UniProtKB-UniRule"/>
</dbReference>
<dbReference type="EMBL" id="CP042326">
    <property type="protein sequence ID" value="QDZ41225.1"/>
    <property type="molecule type" value="Genomic_DNA"/>
</dbReference>
<dbReference type="CDD" id="cd07037">
    <property type="entry name" value="TPP_PYR_MenD"/>
    <property type="match status" value="1"/>
</dbReference>
<evidence type="ECO:0000256" key="3">
    <source>
        <dbReference type="ARBA" id="ARBA00022842"/>
    </source>
</evidence>
<dbReference type="Gene3D" id="3.40.50.1220">
    <property type="entry name" value="TPP-binding domain"/>
    <property type="match status" value="1"/>
</dbReference>
<dbReference type="Pfam" id="PF16582">
    <property type="entry name" value="TPP_enzyme_M_2"/>
    <property type="match status" value="1"/>
</dbReference>
<dbReference type="InterPro" id="IPR011766">
    <property type="entry name" value="TPP_enzyme_TPP-bd"/>
</dbReference>
<dbReference type="PANTHER" id="PTHR42916:SF1">
    <property type="entry name" value="PROTEIN PHYLLO, CHLOROPLASTIC"/>
    <property type="match status" value="1"/>
</dbReference>
<feature type="domain" description="Thiamine pyrophosphate enzyme N-terminal TPP-binding" evidence="8">
    <location>
        <begin position="14"/>
        <end position="126"/>
    </location>
</feature>
<dbReference type="PANTHER" id="PTHR42916">
    <property type="entry name" value="2-SUCCINYL-5-ENOLPYRUVYL-6-HYDROXY-3-CYCLOHEXENE-1-CARBOXYLATE SYNTHASE"/>
    <property type="match status" value="1"/>
</dbReference>
<dbReference type="InterPro" id="IPR004433">
    <property type="entry name" value="MenaQ_synth_MenD"/>
</dbReference>
<comment type="function">
    <text evidence="6">Catalyzes the thiamine diphosphate-dependent decarboxylation of 2-oxoglutarate and the subsequent addition of the resulting succinic semialdehyde-thiamine pyrophosphate anion to isochorismate to yield 2-succinyl-5-enolpyruvyl-6-hydroxy-3-cyclohexene-1-carboxylate (SEPHCHC).</text>
</comment>
<dbReference type="HAMAP" id="MF_01659">
    <property type="entry name" value="MenD"/>
    <property type="match status" value="1"/>
</dbReference>
<dbReference type="GO" id="GO:0030976">
    <property type="term" value="F:thiamine pyrophosphate binding"/>
    <property type="evidence" value="ECO:0007669"/>
    <property type="project" value="UniProtKB-UniRule"/>
</dbReference>
<evidence type="ECO:0000256" key="4">
    <source>
        <dbReference type="ARBA" id="ARBA00023052"/>
    </source>
</evidence>
<comment type="pathway">
    <text evidence="6">Quinol/quinone metabolism; 1,4-dihydroxy-2-naphthoate biosynthesis; 1,4-dihydroxy-2-naphthoate from chorismate: step 2/7.</text>
</comment>
<evidence type="ECO:0000256" key="1">
    <source>
        <dbReference type="ARBA" id="ARBA00022679"/>
    </source>
</evidence>
<evidence type="ECO:0000259" key="9">
    <source>
        <dbReference type="Pfam" id="PF16582"/>
    </source>
</evidence>
<dbReference type="InterPro" id="IPR012001">
    <property type="entry name" value="Thiamin_PyroP_enz_TPP-bd_dom"/>
</dbReference>
<dbReference type="NCBIfam" id="TIGR00173">
    <property type="entry name" value="menD"/>
    <property type="match status" value="1"/>
</dbReference>
<sequence>MNLDFRNVNTLWSSVLVETLFHLGVTTAVVCPGSRSGPLTTAFAKHPEIETIPILDERSAAFFALGRGKITGIPVALVCTSGTAGANFYPAVIEARESGVPLLILTADRPPELRHCHSGQTIDQQKLYGNYPSWYAELSLPSEEMDQLRYLRQTVVQAVTRSRFPFSAAVHLNIPFRDPLAPIPETMKRTLADFDGFFSHLVPPINPTIQQPLPWETWKNSDRGIIIAGVDQPLDAEKYCRAIAHLSNLLGWVVLAEGLSPVRNYAHLVPNLVSTYDFILRSRESANALTPEMVIQIGAFPTSKTLRSWLSEISPLSWIIETAGENVDPLHQKTIPLHLTLSDIFQINATFPPLSNYQQKWLSLEANTRQSIDNKLTKTEELIEPKIPWYLSQILPQETPIFIANSLPVRDVEWFWQPNERQIYPLFNRGANGIDGTLSTALGIAHQGKPAICLTGDLALLHDTNGFLQRQQLQGHLTIILVNNNGGGIFEMLPISEFQEVFEEFFTTPQNLDFSALCATYGIEYQLISSWEQFPSLLSELPKSGIRVLEINSDRAQSAQWRKKT</sequence>
<keyword evidence="2 6" id="KW-0479">Metal-binding</keyword>
<feature type="domain" description="Thiamine pyrophosphate enzyme TPP-binding" evidence="7">
    <location>
        <begin position="436"/>
        <end position="542"/>
    </location>
</feature>
<dbReference type="GO" id="GO:0030145">
    <property type="term" value="F:manganese ion binding"/>
    <property type="evidence" value="ECO:0007669"/>
    <property type="project" value="UniProtKB-UniRule"/>
</dbReference>
<evidence type="ECO:0000259" key="7">
    <source>
        <dbReference type="Pfam" id="PF02775"/>
    </source>
</evidence>
<comment type="pathway">
    <text evidence="6">Cofactor biosynthesis; phylloquinone biosynthesis.</text>
</comment>
<keyword evidence="1 6" id="KW-0808">Transferase</keyword>
<dbReference type="GO" id="GO:0000287">
    <property type="term" value="F:magnesium ion binding"/>
    <property type="evidence" value="ECO:0007669"/>
    <property type="project" value="UniProtKB-UniRule"/>
</dbReference>
<dbReference type="OrthoDB" id="9791859at2"/>
<dbReference type="UniPathway" id="UPA01057">
    <property type="reaction ID" value="UER00164"/>
</dbReference>
<feature type="domain" description="Menaquinone biosynthesis protein MenD middle" evidence="9">
    <location>
        <begin position="214"/>
        <end position="403"/>
    </location>
</feature>
<comment type="cofactor">
    <cofactor evidence="6">
        <name>thiamine diphosphate</name>
        <dbReference type="ChEBI" id="CHEBI:58937"/>
    </cofactor>
    <text evidence="6">Binds 1 thiamine pyrophosphate per subunit.</text>
</comment>
<dbReference type="InterPro" id="IPR032264">
    <property type="entry name" value="MenD_middle"/>
</dbReference>
<dbReference type="InterPro" id="IPR029061">
    <property type="entry name" value="THDP-binding"/>
</dbReference>
<dbReference type="UniPathway" id="UPA00995"/>
<evidence type="ECO:0000313" key="10">
    <source>
        <dbReference type="EMBL" id="QDZ41225.1"/>
    </source>
</evidence>
<dbReference type="PIRSF" id="PIRSF004983">
    <property type="entry name" value="MenD"/>
    <property type="match status" value="1"/>
</dbReference>
<organism evidence="10 11">
    <name type="scientific">Euhalothece natronophila Z-M001</name>
    <dbReference type="NCBI Taxonomy" id="522448"/>
    <lineage>
        <taxon>Bacteria</taxon>
        <taxon>Bacillati</taxon>
        <taxon>Cyanobacteriota</taxon>
        <taxon>Cyanophyceae</taxon>
        <taxon>Oscillatoriophycideae</taxon>
        <taxon>Chroococcales</taxon>
        <taxon>Halothecacae</taxon>
        <taxon>Halothece cluster</taxon>
        <taxon>Euhalothece</taxon>
    </lineage>
</organism>
<dbReference type="AlphaFoldDB" id="A0A5B8NSG0"/>
<dbReference type="GO" id="GO:0070204">
    <property type="term" value="F:2-succinyl-5-enolpyruvyl-6-hydroxy-3-cyclohexene-1-carboxylic-acid synthase activity"/>
    <property type="evidence" value="ECO:0007669"/>
    <property type="project" value="UniProtKB-UniRule"/>
</dbReference>
<dbReference type="CDD" id="cd02009">
    <property type="entry name" value="TPP_SHCHC_synthase"/>
    <property type="match status" value="1"/>
</dbReference>
<dbReference type="Pfam" id="PF02776">
    <property type="entry name" value="TPP_enzyme_N"/>
    <property type="match status" value="1"/>
</dbReference>
<comment type="similarity">
    <text evidence="6">Belongs to the TPP enzyme family. MenD subfamily.</text>
</comment>
<comment type="catalytic activity">
    <reaction evidence="6">
        <text>isochorismate + 2-oxoglutarate + H(+) = 5-enolpyruvoyl-6-hydroxy-2-succinyl-cyclohex-3-ene-1-carboxylate + CO2</text>
        <dbReference type="Rhea" id="RHEA:25593"/>
        <dbReference type="ChEBI" id="CHEBI:15378"/>
        <dbReference type="ChEBI" id="CHEBI:16526"/>
        <dbReference type="ChEBI" id="CHEBI:16810"/>
        <dbReference type="ChEBI" id="CHEBI:29780"/>
        <dbReference type="ChEBI" id="CHEBI:58818"/>
        <dbReference type="EC" id="2.2.1.9"/>
    </reaction>
</comment>
<name>A0A5B8NSG0_9CHRO</name>
<dbReference type="Proteomes" id="UP000318453">
    <property type="component" value="Chromosome"/>
</dbReference>
<keyword evidence="5 6" id="KW-0464">Manganese</keyword>
<dbReference type="SUPFAM" id="SSF52518">
    <property type="entry name" value="Thiamin diphosphate-binding fold (THDP-binding)"/>
    <property type="match status" value="2"/>
</dbReference>
<dbReference type="RefSeq" id="WP_146297059.1">
    <property type="nucleotide sequence ID" value="NZ_CP042326.1"/>
</dbReference>
<evidence type="ECO:0000256" key="2">
    <source>
        <dbReference type="ARBA" id="ARBA00022723"/>
    </source>
</evidence>
<keyword evidence="3 6" id="KW-0460">Magnesium</keyword>
<evidence type="ECO:0000259" key="8">
    <source>
        <dbReference type="Pfam" id="PF02776"/>
    </source>
</evidence>
<gene>
    <name evidence="6 10" type="primary">menD</name>
    <name evidence="10" type="ORF">FRE64_15520</name>
</gene>
<accession>A0A5B8NSG0</accession>
<comment type="subunit">
    <text evidence="6">Homodimer.</text>
</comment>
<dbReference type="EC" id="2.2.1.9" evidence="6"/>
<dbReference type="Gene3D" id="3.40.50.970">
    <property type="match status" value="2"/>
</dbReference>
<dbReference type="KEGG" id="enn:FRE64_15520"/>
<keyword evidence="4 6" id="KW-0786">Thiamine pyrophosphate</keyword>
<dbReference type="GO" id="GO:0009234">
    <property type="term" value="P:menaquinone biosynthetic process"/>
    <property type="evidence" value="ECO:0007669"/>
    <property type="project" value="InterPro"/>
</dbReference>
<dbReference type="Pfam" id="PF02775">
    <property type="entry name" value="TPP_enzyme_C"/>
    <property type="match status" value="1"/>
</dbReference>
<comment type="cofactor">
    <cofactor evidence="6">
        <name>Mg(2+)</name>
        <dbReference type="ChEBI" id="CHEBI:18420"/>
    </cofactor>
    <cofactor evidence="6">
        <name>Mn(2+)</name>
        <dbReference type="ChEBI" id="CHEBI:29035"/>
    </cofactor>
</comment>
<proteinExistence type="inferred from homology"/>
<evidence type="ECO:0000256" key="5">
    <source>
        <dbReference type="ARBA" id="ARBA00023211"/>
    </source>
</evidence>
<reference evidence="10 11" key="1">
    <citation type="submission" date="2019-08" db="EMBL/GenBank/DDBJ databases">
        <title>Carotenoids and Carotenoid Binding Proteins in the Halophilic Cyanobacterium Euhalothece sp. ZM00.</title>
        <authorList>
            <person name="Cho S.M."/>
            <person name="Song J.Y."/>
            <person name="Park Y.-I."/>
        </authorList>
    </citation>
    <scope>NUCLEOTIDE SEQUENCE [LARGE SCALE GENOMIC DNA]</scope>
    <source>
        <strain evidence="10 11">Z-M001</strain>
    </source>
</reference>
<evidence type="ECO:0000256" key="6">
    <source>
        <dbReference type="HAMAP-Rule" id="MF_01659"/>
    </source>
</evidence>